<proteinExistence type="predicted"/>
<keyword evidence="2" id="KW-1185">Reference proteome</keyword>
<evidence type="ECO:0000313" key="2">
    <source>
        <dbReference type="Proteomes" id="UP001283361"/>
    </source>
</evidence>
<organism evidence="1 2">
    <name type="scientific">Elysia crispata</name>
    <name type="common">lettuce slug</name>
    <dbReference type="NCBI Taxonomy" id="231223"/>
    <lineage>
        <taxon>Eukaryota</taxon>
        <taxon>Metazoa</taxon>
        <taxon>Spiralia</taxon>
        <taxon>Lophotrochozoa</taxon>
        <taxon>Mollusca</taxon>
        <taxon>Gastropoda</taxon>
        <taxon>Heterobranchia</taxon>
        <taxon>Euthyneura</taxon>
        <taxon>Panpulmonata</taxon>
        <taxon>Sacoglossa</taxon>
        <taxon>Placobranchoidea</taxon>
        <taxon>Plakobranchidae</taxon>
        <taxon>Elysia</taxon>
    </lineage>
</organism>
<dbReference type="EMBL" id="JAWDGP010005281">
    <property type="protein sequence ID" value="KAK3758256.1"/>
    <property type="molecule type" value="Genomic_DNA"/>
</dbReference>
<accession>A0AAE0YX25</accession>
<dbReference type="Proteomes" id="UP001283361">
    <property type="component" value="Unassembled WGS sequence"/>
</dbReference>
<protein>
    <submittedName>
        <fullName evidence="1">Uncharacterized protein</fullName>
    </submittedName>
</protein>
<dbReference type="AlphaFoldDB" id="A0AAE0YX25"/>
<evidence type="ECO:0000313" key="1">
    <source>
        <dbReference type="EMBL" id="KAK3758256.1"/>
    </source>
</evidence>
<gene>
    <name evidence="1" type="ORF">RRG08_036527</name>
</gene>
<reference evidence="1" key="1">
    <citation type="journal article" date="2023" name="G3 (Bethesda)">
        <title>A reference genome for the long-term kleptoplast-retaining sea slug Elysia crispata morphotype clarki.</title>
        <authorList>
            <person name="Eastman K.E."/>
            <person name="Pendleton A.L."/>
            <person name="Shaikh M.A."/>
            <person name="Suttiyut T."/>
            <person name="Ogas R."/>
            <person name="Tomko P."/>
            <person name="Gavelis G."/>
            <person name="Widhalm J.R."/>
            <person name="Wisecaver J.H."/>
        </authorList>
    </citation>
    <scope>NUCLEOTIDE SEQUENCE</scope>
    <source>
        <strain evidence="1">ECLA1</strain>
    </source>
</reference>
<comment type="caution">
    <text evidence="1">The sequence shown here is derived from an EMBL/GenBank/DDBJ whole genome shotgun (WGS) entry which is preliminary data.</text>
</comment>
<name>A0AAE0YX25_9GAST</name>
<sequence length="175" mass="20189">MGQPRLINLQLEIVERGKGKPILKVGSVTKLCNQEGQELANDLLYRQNFCKEFKLSFFKSKKDICATCCSNRFQHLTPERIHKPRYGYKEEFKRLNLRGRGKPRDILSHNLHGNERGWFDKGIDYISPTAEDARSKSDITSGRRCVPLNRVLVPAGFLVNARCIRLKSYHSQIDI</sequence>